<keyword evidence="1" id="KW-0812">Transmembrane</keyword>
<dbReference type="AlphaFoldDB" id="A0A0A9I257"/>
<keyword evidence="1" id="KW-0472">Membrane</keyword>
<evidence type="ECO:0000313" key="2">
    <source>
        <dbReference type="EMBL" id="JAE39258.1"/>
    </source>
</evidence>
<name>A0A0A9I257_ARUDO</name>
<reference evidence="2" key="2">
    <citation type="journal article" date="2015" name="Data Brief">
        <title>Shoot transcriptome of the giant reed, Arundo donax.</title>
        <authorList>
            <person name="Barrero R.A."/>
            <person name="Guerrero F.D."/>
            <person name="Moolhuijzen P."/>
            <person name="Goolsby J.A."/>
            <person name="Tidwell J."/>
            <person name="Bellgard S.E."/>
            <person name="Bellgard M.I."/>
        </authorList>
    </citation>
    <scope>NUCLEOTIDE SEQUENCE</scope>
    <source>
        <tissue evidence="2">Shoot tissue taken approximately 20 cm above the soil surface</tissue>
    </source>
</reference>
<dbReference type="EMBL" id="GBRH01158638">
    <property type="protein sequence ID" value="JAE39258.1"/>
    <property type="molecule type" value="Transcribed_RNA"/>
</dbReference>
<keyword evidence="1" id="KW-1133">Transmembrane helix</keyword>
<protein>
    <submittedName>
        <fullName evidence="2">Uncharacterized protein</fullName>
    </submittedName>
</protein>
<reference evidence="2" key="1">
    <citation type="submission" date="2014-09" db="EMBL/GenBank/DDBJ databases">
        <authorList>
            <person name="Magalhaes I.L.F."/>
            <person name="Oliveira U."/>
            <person name="Santos F.R."/>
            <person name="Vidigal T.H.D.A."/>
            <person name="Brescovit A.D."/>
            <person name="Santos A.J."/>
        </authorList>
    </citation>
    <scope>NUCLEOTIDE SEQUENCE</scope>
    <source>
        <tissue evidence="2">Shoot tissue taken approximately 20 cm above the soil surface</tissue>
    </source>
</reference>
<evidence type="ECO:0000256" key="1">
    <source>
        <dbReference type="SAM" id="Phobius"/>
    </source>
</evidence>
<proteinExistence type="predicted"/>
<organism evidence="2">
    <name type="scientific">Arundo donax</name>
    <name type="common">Giant reed</name>
    <name type="synonym">Donax arundinaceus</name>
    <dbReference type="NCBI Taxonomy" id="35708"/>
    <lineage>
        <taxon>Eukaryota</taxon>
        <taxon>Viridiplantae</taxon>
        <taxon>Streptophyta</taxon>
        <taxon>Embryophyta</taxon>
        <taxon>Tracheophyta</taxon>
        <taxon>Spermatophyta</taxon>
        <taxon>Magnoliopsida</taxon>
        <taxon>Liliopsida</taxon>
        <taxon>Poales</taxon>
        <taxon>Poaceae</taxon>
        <taxon>PACMAD clade</taxon>
        <taxon>Arundinoideae</taxon>
        <taxon>Arundineae</taxon>
        <taxon>Arundo</taxon>
    </lineage>
</organism>
<feature type="transmembrane region" description="Helical" evidence="1">
    <location>
        <begin position="16"/>
        <end position="43"/>
    </location>
</feature>
<sequence length="53" mass="6404">MGVHMQHLDYMLGNKLFIIIFTCYAWYVLFETINDMCLIPYLLRMTTNARKQQ</sequence>
<accession>A0A0A9I257</accession>